<evidence type="ECO:0000313" key="3">
    <source>
        <dbReference type="Proteomes" id="UP000244803"/>
    </source>
</evidence>
<gene>
    <name evidence="2" type="ORF">MACJ_001024</name>
</gene>
<dbReference type="OrthoDB" id="360130at2759"/>
<dbReference type="AlphaFoldDB" id="A0A976M7R0"/>
<reference evidence="2" key="1">
    <citation type="submission" date="2022-07" db="EMBL/GenBank/DDBJ databases">
        <title>Evaluation of T. orientalis genome assembly methods using nanopore sequencing and analysis of variation between genomes.</title>
        <authorList>
            <person name="Yam J."/>
            <person name="Micallef M.L."/>
            <person name="Liu M."/>
            <person name="Djordjevic S.P."/>
            <person name="Bogema D.R."/>
            <person name="Jenkins C."/>
        </authorList>
    </citation>
    <scope>NUCLEOTIDE SEQUENCE</scope>
    <source>
        <strain evidence="2">Fish Creek</strain>
    </source>
</reference>
<proteinExistence type="predicted"/>
<sequence length="701" mass="78632">MEINRTHSHNSVLGINSIILEEDTSESCVPEETAKVLQDNANFDSEVQYDDVANPMSNVKCVAIIEDVEKMFDMSDSKIISRNVGSTSMESSNGTSFSSVFNSIGPFSDMKKRYEGQDSTLSIDTNNKSIFTNVNDLNSEPSPINKFLGKEQLSTDGDFYKDSKNETTLSSALLLDESQIKFIDEINKKKVPPPYEKVNAPRPNRFGAMPSCYVISKDDYFKSKNISCLSQPDLRQPRIKKVPTSSQVNTDRISGFSAPPNGTHSDNSNIANSNYPADCANNSSFFINDNTRTSGRMRRSAIASGTQLIRGNSMVSVVNKGSSSMLILKIQSFTKNYLDINPDFGWRRLIDDKNLPFSNFSNNSYMFYIESKKSTHIISLVNLAINIACRAFILAVTHGYLDLDLTPEFLIKYLPVHISNSLSLKNMKNSSPKATDDSSSPSNGSSDVNKPILNPNGHLPKHYYYKGGVDVVDEECGKDTMYLKSNFLGIYAVSSLVKNLKSENYRKRYELNKKLTRHKVEDSTWSGLELDNLDKKNLNFTPNTYYNTKKAGTGFYKHIPIPEYGWKLLSKAPNDLRAESKSEGFTKIFTKLFRKKPRFDTLYPGTLLCKVKPPHHYDSNCKVMVDSGSLAMNIAEQLYRLEISTNNREKFPKNTFGFAAQSDGRVLCPDGGVVDFVPEEVILNTASLLHEIYITQTYLIL</sequence>
<dbReference type="Proteomes" id="UP000244803">
    <property type="component" value="Chromosome 2"/>
</dbReference>
<name>A0A976M7R0_THEOR</name>
<evidence type="ECO:0000256" key="1">
    <source>
        <dbReference type="SAM" id="MobiDB-lite"/>
    </source>
</evidence>
<accession>A0A976M7R0</accession>
<feature type="region of interest" description="Disordered" evidence="1">
    <location>
        <begin position="240"/>
        <end position="267"/>
    </location>
</feature>
<feature type="compositionally biased region" description="Low complexity" evidence="1">
    <location>
        <begin position="426"/>
        <end position="447"/>
    </location>
</feature>
<protein>
    <submittedName>
        <fullName evidence="2">Uncharacterized protein</fullName>
    </submittedName>
</protein>
<feature type="compositionally biased region" description="Polar residues" evidence="1">
    <location>
        <begin position="243"/>
        <end position="252"/>
    </location>
</feature>
<feature type="region of interest" description="Disordered" evidence="1">
    <location>
        <begin position="426"/>
        <end position="454"/>
    </location>
</feature>
<evidence type="ECO:0000313" key="2">
    <source>
        <dbReference type="EMBL" id="UKJ90096.1"/>
    </source>
</evidence>
<organism evidence="2 3">
    <name type="scientific">Theileria orientalis</name>
    <dbReference type="NCBI Taxonomy" id="68886"/>
    <lineage>
        <taxon>Eukaryota</taxon>
        <taxon>Sar</taxon>
        <taxon>Alveolata</taxon>
        <taxon>Apicomplexa</taxon>
        <taxon>Aconoidasida</taxon>
        <taxon>Piroplasmida</taxon>
        <taxon>Theileriidae</taxon>
        <taxon>Theileria</taxon>
    </lineage>
</organism>
<dbReference type="EMBL" id="CP056068">
    <property type="protein sequence ID" value="UKJ90096.1"/>
    <property type="molecule type" value="Genomic_DNA"/>
</dbReference>